<evidence type="ECO:0008006" key="4">
    <source>
        <dbReference type="Google" id="ProtNLM"/>
    </source>
</evidence>
<feature type="transmembrane region" description="Helical" evidence="1">
    <location>
        <begin position="51"/>
        <end position="73"/>
    </location>
</feature>
<organism evidence="2 3">
    <name type="scientific">Actinoplanes oblitus</name>
    <dbReference type="NCBI Taxonomy" id="3040509"/>
    <lineage>
        <taxon>Bacteria</taxon>
        <taxon>Bacillati</taxon>
        <taxon>Actinomycetota</taxon>
        <taxon>Actinomycetes</taxon>
        <taxon>Micromonosporales</taxon>
        <taxon>Micromonosporaceae</taxon>
        <taxon>Actinoplanes</taxon>
    </lineage>
</organism>
<proteinExistence type="predicted"/>
<gene>
    <name evidence="2" type="ORF">ACTOB_001350</name>
</gene>
<keyword evidence="3" id="KW-1185">Reference proteome</keyword>
<protein>
    <recommendedName>
        <fullName evidence="4">HEAT repeat domain-containing protein</fullName>
    </recommendedName>
</protein>
<accession>A0ABY8WLT8</accession>
<keyword evidence="1" id="KW-0472">Membrane</keyword>
<evidence type="ECO:0000313" key="3">
    <source>
        <dbReference type="Proteomes" id="UP001240150"/>
    </source>
</evidence>
<dbReference type="Proteomes" id="UP001240150">
    <property type="component" value="Chromosome"/>
</dbReference>
<name>A0ABY8WLT8_9ACTN</name>
<feature type="transmembrane region" description="Helical" evidence="1">
    <location>
        <begin position="25"/>
        <end position="45"/>
    </location>
</feature>
<sequence>MPFWTRLRDRARRPGRPWAGRRLSVWVRAAGCLVLFLLSMLATVVSMRDGAIGDILTGAFGTLFFGLGVVLGVRQLRSGRWFVQRVTRVWEFAGVARRELDRIEEMVGWLRELPPDRAAVELADLGRCPGPLDALFFHAGRGELTEALLISVERVRAGSGGVLDVVLASLDRDGRVREAAVRRMAAEPAPGQEWFLVERAVDHVPVIRQVALGALAALLAEQPGCYEERVWRGFARVAGRDRAVGLRALLEGRAGTD</sequence>
<dbReference type="RefSeq" id="WP_284919191.1">
    <property type="nucleotide sequence ID" value="NZ_CP126980.1"/>
</dbReference>
<dbReference type="EMBL" id="CP126980">
    <property type="protein sequence ID" value="WIM97797.1"/>
    <property type="molecule type" value="Genomic_DNA"/>
</dbReference>
<keyword evidence="1" id="KW-0812">Transmembrane</keyword>
<reference evidence="2 3" key="1">
    <citation type="submission" date="2023-06" db="EMBL/GenBank/DDBJ databases">
        <authorList>
            <person name="Yushchuk O."/>
            <person name="Binda E."/>
            <person name="Ruckert-Reed C."/>
            <person name="Fedorenko V."/>
            <person name="Kalinowski J."/>
            <person name="Marinelli F."/>
        </authorList>
    </citation>
    <scope>NUCLEOTIDE SEQUENCE [LARGE SCALE GENOMIC DNA]</scope>
    <source>
        <strain evidence="2 3">NRRL 3884</strain>
    </source>
</reference>
<evidence type="ECO:0000256" key="1">
    <source>
        <dbReference type="SAM" id="Phobius"/>
    </source>
</evidence>
<evidence type="ECO:0000313" key="2">
    <source>
        <dbReference type="EMBL" id="WIM97797.1"/>
    </source>
</evidence>
<keyword evidence="1" id="KW-1133">Transmembrane helix</keyword>